<dbReference type="STRING" id="3775.A0A1Q3CDA2"/>
<feature type="region of interest" description="Disordered" evidence="1">
    <location>
        <begin position="574"/>
        <end position="621"/>
    </location>
</feature>
<dbReference type="PANTHER" id="PTHR34282:SF1">
    <property type="entry name" value="DUF3741 DOMAIN-CONTAINING PROTEIN"/>
    <property type="match status" value="1"/>
</dbReference>
<evidence type="ECO:0000313" key="3">
    <source>
        <dbReference type="Proteomes" id="UP000187406"/>
    </source>
</evidence>
<dbReference type="InParanoid" id="A0A1Q3CDA2"/>
<dbReference type="FunCoup" id="A0A1Q3CDA2">
    <property type="interactions" value="103"/>
</dbReference>
<feature type="compositionally biased region" description="Polar residues" evidence="1">
    <location>
        <begin position="24"/>
        <end position="47"/>
    </location>
</feature>
<dbReference type="Proteomes" id="UP000187406">
    <property type="component" value="Unassembled WGS sequence"/>
</dbReference>
<dbReference type="AlphaFoldDB" id="A0A1Q3CDA2"/>
<sequence>MAKRSDFAQKLLDDLRSRKERMAASQSSQPSNSLPGDSYAHSKQTYKGSRDTKLQITTGYRSGNSCNRSGRGKKSITSQEVSNQIVPFGRGQSSEQTGDLSVALAFILENGGKLRMDSSGNGSVMDFLNQIGRRSMDNGKIESRSIIDYRPSTSRFPNLSHLHIKEISKGVQKLNQILKTCSNGLNLDRYSIEIGKELLKGAVDLEESLRMLVHLQEASEYMISPQRKSRITLLEDDEDDDDDDTAQLPNQKQLDRPRFSFDKPTRKYHNIQEATRTDIKQRVMALTYSSEATNVDKGNQTPLTSNTVSHKRSTSYSLDVKTSATYGDQKNNLASLKSEPEKGRIPSVIAKLMGLHELPGNVDSKHTTHKDSNSKQKSEGMVSKKAAQESTKKAEKRTNHTENMTPQPVKKKVIQKSKFPVIQHTTLTWLAERNLPTEHANFEVVVQNGKPQWKDFEGLESVTGLKTAAHIDKKQSNTTQLNQSTGIQNGIPEKERKQDNTKHREQRGTNKVKAEEPGLRDQLQQMAQQIDVRSETAVMFKQNTGIKESILRTEKRYSDKLLLGNQLKSQNDVRLQQPRMQPRFKGQEEYHQADEREQQGAKQKLLVRKQRGSERVSSKLSKPVNDSIDLHLKQASENQGKARKTTSIEVISAMPSEKFSNGRHHEDLVEAGSSSRVNINPKDSINMETNIASNPRFLESETEKAANGNPLAMEEKPVQVLASLNAKYAKAHRGETLRRIDEAMTRRNRALQSFPRPLKHLSSNLQEEKYGSHDKLSGLKEEEKLGLSKSKDAQARIFKSNKPIPRIPPLNVAQQLTREAEQDSKLYSPVENECPLLEKPQALAPTDNCQNIFSRVINDQQDQEPTIAREEELNSCKTASNPLDETREESTDISYPSQPKYHKHSKSETPESLTESENHLKQILIKSQLFLNTAEALFKLNIPISILHADCHECLDEDSKLILDCGYEVMRRKGRMQELSVHPCMNVSVTYMKVRSLDDLVKLLRKEFENLKSYYGKNGNNAECVVENCLSKMVESDVHDKDPDVNCMWDSGWHDIKYAFLEKDDVVRDVEKILLNGLINEITLDLIYTHL</sequence>
<feature type="region of interest" description="Disordered" evidence="1">
    <location>
        <begin position="296"/>
        <end position="316"/>
    </location>
</feature>
<feature type="region of interest" description="Disordered" evidence="1">
    <location>
        <begin position="358"/>
        <end position="412"/>
    </location>
</feature>
<dbReference type="OrthoDB" id="761625at2759"/>
<feature type="compositionally biased region" description="Basic and acidic residues" evidence="1">
    <location>
        <begin position="363"/>
        <end position="378"/>
    </location>
</feature>
<dbReference type="EMBL" id="BDDD01001762">
    <property type="protein sequence ID" value="GAV78229.1"/>
    <property type="molecule type" value="Genomic_DNA"/>
</dbReference>
<proteinExistence type="predicted"/>
<feature type="compositionally biased region" description="Basic and acidic residues" evidence="1">
    <location>
        <begin position="12"/>
        <end position="22"/>
    </location>
</feature>
<feature type="compositionally biased region" description="Basic and acidic residues" evidence="1">
    <location>
        <begin position="585"/>
        <end position="599"/>
    </location>
</feature>
<feature type="region of interest" description="Disordered" evidence="1">
    <location>
        <begin position="12"/>
        <end position="80"/>
    </location>
</feature>
<feature type="region of interest" description="Disordered" evidence="1">
    <location>
        <begin position="752"/>
        <end position="810"/>
    </location>
</feature>
<protein>
    <submittedName>
        <fullName evidence="2">DUF4378 domain-containing protein</fullName>
    </submittedName>
</protein>
<dbReference type="PANTHER" id="PTHR34282">
    <property type="entry name" value="OS01G0228800 PROTEIN-RELATED"/>
    <property type="match status" value="1"/>
</dbReference>
<feature type="compositionally biased region" description="Basic and acidic residues" evidence="1">
    <location>
        <begin position="492"/>
        <end position="518"/>
    </location>
</feature>
<feature type="compositionally biased region" description="Basic and acidic residues" evidence="1">
    <location>
        <begin position="766"/>
        <end position="794"/>
    </location>
</feature>
<comment type="caution">
    <text evidence="2">The sequence shown here is derived from an EMBL/GenBank/DDBJ whole genome shotgun (WGS) entry which is preliminary data.</text>
</comment>
<feature type="compositionally biased region" description="Acidic residues" evidence="1">
    <location>
        <begin position="236"/>
        <end position="245"/>
    </location>
</feature>
<feature type="compositionally biased region" description="Polar residues" evidence="1">
    <location>
        <begin position="476"/>
        <end position="488"/>
    </location>
</feature>
<feature type="region of interest" description="Disordered" evidence="1">
    <location>
        <begin position="868"/>
        <end position="914"/>
    </location>
</feature>
<feature type="compositionally biased region" description="Basic and acidic residues" evidence="1">
    <location>
        <begin position="386"/>
        <end position="400"/>
    </location>
</feature>
<name>A0A1Q3CDA2_CEPFO</name>
<feature type="compositionally biased region" description="Basic and acidic residues" evidence="1">
    <location>
        <begin position="253"/>
        <end position="263"/>
    </location>
</feature>
<reference evidence="3" key="1">
    <citation type="submission" date="2016-04" db="EMBL/GenBank/DDBJ databases">
        <title>Cephalotus genome sequencing.</title>
        <authorList>
            <person name="Fukushima K."/>
            <person name="Hasebe M."/>
            <person name="Fang X."/>
        </authorList>
    </citation>
    <scope>NUCLEOTIDE SEQUENCE [LARGE SCALE GENOMIC DNA]</scope>
    <source>
        <strain evidence="3">cv. St1</strain>
    </source>
</reference>
<accession>A0A1Q3CDA2</accession>
<evidence type="ECO:0000313" key="2">
    <source>
        <dbReference type="EMBL" id="GAV78229.1"/>
    </source>
</evidence>
<keyword evidence="3" id="KW-1185">Reference proteome</keyword>
<evidence type="ECO:0000256" key="1">
    <source>
        <dbReference type="SAM" id="MobiDB-lite"/>
    </source>
</evidence>
<gene>
    <name evidence="2" type="ORF">CFOL_v3_21697</name>
</gene>
<feature type="region of interest" description="Disordered" evidence="1">
    <location>
        <begin position="471"/>
        <end position="518"/>
    </location>
</feature>
<organism evidence="2 3">
    <name type="scientific">Cephalotus follicularis</name>
    <name type="common">Albany pitcher plant</name>
    <dbReference type="NCBI Taxonomy" id="3775"/>
    <lineage>
        <taxon>Eukaryota</taxon>
        <taxon>Viridiplantae</taxon>
        <taxon>Streptophyta</taxon>
        <taxon>Embryophyta</taxon>
        <taxon>Tracheophyta</taxon>
        <taxon>Spermatophyta</taxon>
        <taxon>Magnoliopsida</taxon>
        <taxon>eudicotyledons</taxon>
        <taxon>Gunneridae</taxon>
        <taxon>Pentapetalae</taxon>
        <taxon>rosids</taxon>
        <taxon>fabids</taxon>
        <taxon>Oxalidales</taxon>
        <taxon>Cephalotaceae</taxon>
        <taxon>Cephalotus</taxon>
    </lineage>
</organism>
<feature type="compositionally biased region" description="Polar residues" evidence="1">
    <location>
        <begin position="54"/>
        <end position="68"/>
    </location>
</feature>
<feature type="region of interest" description="Disordered" evidence="1">
    <location>
        <begin position="236"/>
        <end position="263"/>
    </location>
</feature>